<gene>
    <name evidence="2" type="ORF">Tco_0922596</name>
</gene>
<name>A0ABQ5D1D4_9ASTR</name>
<organism evidence="2 3">
    <name type="scientific">Tanacetum coccineum</name>
    <dbReference type="NCBI Taxonomy" id="301880"/>
    <lineage>
        <taxon>Eukaryota</taxon>
        <taxon>Viridiplantae</taxon>
        <taxon>Streptophyta</taxon>
        <taxon>Embryophyta</taxon>
        <taxon>Tracheophyta</taxon>
        <taxon>Spermatophyta</taxon>
        <taxon>Magnoliopsida</taxon>
        <taxon>eudicotyledons</taxon>
        <taxon>Gunneridae</taxon>
        <taxon>Pentapetalae</taxon>
        <taxon>asterids</taxon>
        <taxon>campanulids</taxon>
        <taxon>Asterales</taxon>
        <taxon>Asteraceae</taxon>
        <taxon>Asteroideae</taxon>
        <taxon>Anthemideae</taxon>
        <taxon>Anthemidinae</taxon>
        <taxon>Tanacetum</taxon>
    </lineage>
</organism>
<feature type="compositionally biased region" description="Polar residues" evidence="1">
    <location>
        <begin position="386"/>
        <end position="399"/>
    </location>
</feature>
<sequence>MASNQAIDLQDNLQVLDELPTKTVFTKCPSVLYQNFLREFWYTAIAYDPNPSTNENKPRPLKEFLIQFTVMNGKKPLTLDFNTFTASTGFDYHNGAYVAHPSPEVVKAELAKIVMNPSYLDKTLVLKNSFLVAWRILLTFFIQVLGGNYSSTEQVNSIQQLITYSLIIGTQVDIGEIIYSDLVTKLLNKSRLRYVSYPRFISCALEALLGLEYTRDEKFRYLPGILSNFNFSKDLSKVTKIELTAHMIVSQGPKASGALSKKRKQPKPKKTPSETKVSSPKPTEGSEQSHSVSSSTVPDPQDLERNIQLASMGLHSTLDEGTRKSQPLPEGTTTDPKDSAGNDQPTHRDLTFTASDEGAAKTMSFPEGPCGDKDSEGLKPPAHMEPQTNPAADLSGTNANDDDVFEDGEDMEEDTQADEEEHQQLVKYLRKGFKVLFNRLTEEQWAQHAEATISYADLKAAIEGYYEENIDHKEQTDRVIDAAINSLNKNNIARGDILIALNGVNEALKAIQDVVKENPTLHKKGLQSSVASLQATATSQDKHLAESAKSSTSIAWNLGQSLAPSSSVPQTTLATIEGSANVGERMSHRLTLNNLLRTLRRSKLLWKKNQQMQEGKSIVIDDQPKVQRKLVTASKEVRPDLDAPVLVPYKINGKIFQLTKE</sequence>
<reference evidence="2" key="1">
    <citation type="journal article" date="2022" name="Int. J. Mol. Sci.">
        <title>Draft Genome of Tanacetum Coccineum: Genomic Comparison of Closely Related Tanacetum-Family Plants.</title>
        <authorList>
            <person name="Yamashiro T."/>
            <person name="Shiraishi A."/>
            <person name="Nakayama K."/>
            <person name="Satake H."/>
        </authorList>
    </citation>
    <scope>NUCLEOTIDE SEQUENCE</scope>
</reference>
<dbReference type="EMBL" id="BQNB010014769">
    <property type="protein sequence ID" value="GJT32177.1"/>
    <property type="molecule type" value="Genomic_DNA"/>
</dbReference>
<feature type="compositionally biased region" description="Low complexity" evidence="1">
    <location>
        <begin position="286"/>
        <end position="295"/>
    </location>
</feature>
<feature type="region of interest" description="Disordered" evidence="1">
    <location>
        <begin position="315"/>
        <end position="402"/>
    </location>
</feature>
<keyword evidence="3" id="KW-1185">Reference proteome</keyword>
<feature type="compositionally biased region" description="Basic and acidic residues" evidence="1">
    <location>
        <begin position="335"/>
        <end position="350"/>
    </location>
</feature>
<reference evidence="2" key="2">
    <citation type="submission" date="2022-01" db="EMBL/GenBank/DDBJ databases">
        <authorList>
            <person name="Yamashiro T."/>
            <person name="Shiraishi A."/>
            <person name="Satake H."/>
            <person name="Nakayama K."/>
        </authorList>
    </citation>
    <scope>NUCLEOTIDE SEQUENCE</scope>
</reference>
<comment type="caution">
    <text evidence="2">The sequence shown here is derived from an EMBL/GenBank/DDBJ whole genome shotgun (WGS) entry which is preliminary data.</text>
</comment>
<evidence type="ECO:0000313" key="3">
    <source>
        <dbReference type="Proteomes" id="UP001151760"/>
    </source>
</evidence>
<feature type="region of interest" description="Disordered" evidence="1">
    <location>
        <begin position="252"/>
        <end position="301"/>
    </location>
</feature>
<proteinExistence type="predicted"/>
<evidence type="ECO:0000313" key="2">
    <source>
        <dbReference type="EMBL" id="GJT32177.1"/>
    </source>
</evidence>
<dbReference type="Proteomes" id="UP001151760">
    <property type="component" value="Unassembled WGS sequence"/>
</dbReference>
<feature type="compositionally biased region" description="Basic residues" evidence="1">
    <location>
        <begin position="260"/>
        <end position="270"/>
    </location>
</feature>
<accession>A0ABQ5D1D4</accession>
<protein>
    <submittedName>
        <fullName evidence="2">Uncharacterized protein</fullName>
    </submittedName>
</protein>
<evidence type="ECO:0000256" key="1">
    <source>
        <dbReference type="SAM" id="MobiDB-lite"/>
    </source>
</evidence>